<dbReference type="PROSITE" id="PS51257">
    <property type="entry name" value="PROKAR_LIPOPROTEIN"/>
    <property type="match status" value="1"/>
</dbReference>
<name>A0ABV5BHY0_9BACL</name>
<dbReference type="PANTHER" id="PTHR30535">
    <property type="entry name" value="VITAMIN B12-BINDING PROTEIN"/>
    <property type="match status" value="1"/>
</dbReference>
<protein>
    <submittedName>
        <fullName evidence="3">ABC transporter substrate-binding protein</fullName>
    </submittedName>
</protein>
<comment type="similarity">
    <text evidence="1">Belongs to the bacterial solute-binding protein 8 family.</text>
</comment>
<dbReference type="RefSeq" id="WP_375528126.1">
    <property type="nucleotide sequence ID" value="NZ_JBHILM010000041.1"/>
</dbReference>
<dbReference type="EMBL" id="JBHILM010000041">
    <property type="protein sequence ID" value="MFB5684444.1"/>
    <property type="molecule type" value="Genomic_DNA"/>
</dbReference>
<dbReference type="PANTHER" id="PTHR30535:SF34">
    <property type="entry name" value="MOLYBDATE-BINDING PROTEIN MOLA"/>
    <property type="match status" value="1"/>
</dbReference>
<dbReference type="InterPro" id="IPR002491">
    <property type="entry name" value="ABC_transptr_periplasmic_BD"/>
</dbReference>
<comment type="caution">
    <text evidence="3">The sequence shown here is derived from an EMBL/GenBank/DDBJ whole genome shotgun (WGS) entry which is preliminary data.</text>
</comment>
<sequence>MNNKAVLASSLILLLLTGCGTGSGSIEGRTSAAQSASAENPSEAVTITVTDFAGREVTLPYPPARIVALSNGDMDIVHALGGDLVGRPTSSAEAELSDIEEVGTTHELDFEKITILRPDLVLGNAVLNAKDTAMIESIGSKMFLTEANSAADIRKQIRLLGKILDQNSKAEELVRAIDGKIQELRNEELPSRPRVLMIYGAPGTYLAALPNSLSGNLLELAGGVNIASDYPELDSYPHYAQLNTERIVESDPELILIMTHGQPEAVKDGFFKEMQVNAAWNGIQAVKNGQVHVLPSDLFGTNPGTKVTDALDELHGLLEAVK</sequence>
<dbReference type="Pfam" id="PF01497">
    <property type="entry name" value="Peripla_BP_2"/>
    <property type="match status" value="1"/>
</dbReference>
<keyword evidence="4" id="KW-1185">Reference proteome</keyword>
<organism evidence="3 4">
    <name type="scientific">Paenibacillus terreus</name>
    <dbReference type="NCBI Taxonomy" id="1387834"/>
    <lineage>
        <taxon>Bacteria</taxon>
        <taxon>Bacillati</taxon>
        <taxon>Bacillota</taxon>
        <taxon>Bacilli</taxon>
        <taxon>Bacillales</taxon>
        <taxon>Paenibacillaceae</taxon>
        <taxon>Paenibacillus</taxon>
    </lineage>
</organism>
<evidence type="ECO:0000259" key="2">
    <source>
        <dbReference type="PROSITE" id="PS50983"/>
    </source>
</evidence>
<reference evidence="3 4" key="1">
    <citation type="submission" date="2024-09" db="EMBL/GenBank/DDBJ databases">
        <authorList>
            <person name="Ruan L."/>
        </authorList>
    </citation>
    <scope>NUCLEOTIDE SEQUENCE [LARGE SCALE GENOMIC DNA]</scope>
    <source>
        <strain evidence="3 4">D33</strain>
    </source>
</reference>
<feature type="domain" description="Fe/B12 periplasmic-binding" evidence="2">
    <location>
        <begin position="65"/>
        <end position="322"/>
    </location>
</feature>
<gene>
    <name evidence="3" type="ORF">ACE3NQ_26420</name>
</gene>
<dbReference type="Proteomes" id="UP001580407">
    <property type="component" value="Unassembled WGS sequence"/>
</dbReference>
<dbReference type="InterPro" id="IPR050902">
    <property type="entry name" value="ABC_Transporter_SBP"/>
</dbReference>
<accession>A0ABV5BHY0</accession>
<dbReference type="SUPFAM" id="SSF53807">
    <property type="entry name" value="Helical backbone' metal receptor"/>
    <property type="match status" value="1"/>
</dbReference>
<evidence type="ECO:0000313" key="4">
    <source>
        <dbReference type="Proteomes" id="UP001580407"/>
    </source>
</evidence>
<evidence type="ECO:0000256" key="1">
    <source>
        <dbReference type="ARBA" id="ARBA00008814"/>
    </source>
</evidence>
<dbReference type="Gene3D" id="3.40.50.1980">
    <property type="entry name" value="Nitrogenase molybdenum iron protein domain"/>
    <property type="match status" value="2"/>
</dbReference>
<dbReference type="PROSITE" id="PS50983">
    <property type="entry name" value="FE_B12_PBP"/>
    <property type="match status" value="1"/>
</dbReference>
<proteinExistence type="inferred from homology"/>
<evidence type="ECO:0000313" key="3">
    <source>
        <dbReference type="EMBL" id="MFB5684444.1"/>
    </source>
</evidence>